<keyword evidence="1" id="KW-0046">Antibiotic resistance</keyword>
<dbReference type="Proteomes" id="UP001367922">
    <property type="component" value="Unassembled WGS sequence"/>
</dbReference>
<gene>
    <name evidence="3" type="ORF">WAX78_03190</name>
</gene>
<keyword evidence="4" id="KW-1185">Reference proteome</keyword>
<dbReference type="InterPro" id="IPR000182">
    <property type="entry name" value="GNAT_dom"/>
</dbReference>
<keyword evidence="3" id="KW-0808">Transferase</keyword>
<dbReference type="Gene3D" id="3.40.630.30">
    <property type="match status" value="1"/>
</dbReference>
<feature type="domain" description="N-acetyltransferase" evidence="2">
    <location>
        <begin position="8"/>
        <end position="178"/>
    </location>
</feature>
<evidence type="ECO:0000256" key="1">
    <source>
        <dbReference type="ARBA" id="ARBA00023251"/>
    </source>
</evidence>
<sequence length="183" mass="21464">MLFQQGELSTRYITEDDIQTLSNWLSNPEVLRFYEGRDKPQSVEQVRERYISSSEDKEKKCIVEYKDRAIGYVQMYPLDAEWKALYGYGKKENVWGMDQFIGETAYWNRGIGTELVQAAITYISNELGAVVIAMDPRVSNERAIRCYEKCGFQKVKVLKEHELHEGVLEDCWMMEYKKEGRIC</sequence>
<protein>
    <submittedName>
        <fullName evidence="3">GNAT family N-acetyltransferase</fullName>
        <ecNumber evidence="3">2.3.1.-</ecNumber>
    </submittedName>
</protein>
<dbReference type="EMBL" id="JBAWSV010000001">
    <property type="protein sequence ID" value="MEI4828463.1"/>
    <property type="molecule type" value="Genomic_DNA"/>
</dbReference>
<dbReference type="PANTHER" id="PTHR31438:SF1">
    <property type="entry name" value="LYSINE N-ACYLTRANSFERASE C17G9.06C-RELATED"/>
    <property type="match status" value="1"/>
</dbReference>
<dbReference type="SUPFAM" id="SSF55729">
    <property type="entry name" value="Acyl-CoA N-acyltransferases (Nat)"/>
    <property type="match status" value="1"/>
</dbReference>
<dbReference type="RefSeq" id="WP_336480842.1">
    <property type="nucleotide sequence ID" value="NZ_JBAWSV010000001.1"/>
</dbReference>
<dbReference type="PANTHER" id="PTHR31438">
    <property type="entry name" value="LYSINE N-ACYLTRANSFERASE C17G9.06C-RELATED"/>
    <property type="match status" value="1"/>
</dbReference>
<dbReference type="Pfam" id="PF13523">
    <property type="entry name" value="Acetyltransf_8"/>
    <property type="match status" value="1"/>
</dbReference>
<name>A0ABU8FTY3_9BACI</name>
<reference evidence="3 4" key="1">
    <citation type="submission" date="2024-01" db="EMBL/GenBank/DDBJ databases">
        <title>Seven novel Bacillus-like species.</title>
        <authorList>
            <person name="Liu G."/>
        </authorList>
    </citation>
    <scope>NUCLEOTIDE SEQUENCE [LARGE SCALE GENOMIC DNA]</scope>
    <source>
        <strain evidence="3 4">FJAT-53711</strain>
    </source>
</reference>
<proteinExistence type="predicted"/>
<dbReference type="InterPro" id="IPR016181">
    <property type="entry name" value="Acyl_CoA_acyltransferase"/>
</dbReference>
<accession>A0ABU8FTY3</accession>
<comment type="caution">
    <text evidence="3">The sequence shown here is derived from an EMBL/GenBank/DDBJ whole genome shotgun (WGS) entry which is preliminary data.</text>
</comment>
<evidence type="ECO:0000313" key="4">
    <source>
        <dbReference type="Proteomes" id="UP001367922"/>
    </source>
</evidence>
<organism evidence="3 4">
    <name type="scientific">Bacillus yunxiaonensis</name>
    <dbReference type="NCBI Taxonomy" id="3127665"/>
    <lineage>
        <taxon>Bacteria</taxon>
        <taxon>Bacillati</taxon>
        <taxon>Bacillota</taxon>
        <taxon>Bacilli</taxon>
        <taxon>Bacillales</taxon>
        <taxon>Bacillaceae</taxon>
        <taxon>Bacillus</taxon>
    </lineage>
</organism>
<dbReference type="GO" id="GO:0016746">
    <property type="term" value="F:acyltransferase activity"/>
    <property type="evidence" value="ECO:0007669"/>
    <property type="project" value="UniProtKB-KW"/>
</dbReference>
<dbReference type="PROSITE" id="PS51186">
    <property type="entry name" value="GNAT"/>
    <property type="match status" value="1"/>
</dbReference>
<evidence type="ECO:0000313" key="3">
    <source>
        <dbReference type="EMBL" id="MEI4828463.1"/>
    </source>
</evidence>
<keyword evidence="3" id="KW-0012">Acyltransferase</keyword>
<evidence type="ECO:0000259" key="2">
    <source>
        <dbReference type="PROSITE" id="PS51186"/>
    </source>
</evidence>
<dbReference type="EC" id="2.3.1.-" evidence="3"/>